<evidence type="ECO:0000313" key="4">
    <source>
        <dbReference type="Proteomes" id="UP000626786"/>
    </source>
</evidence>
<proteinExistence type="predicted"/>
<dbReference type="PANTHER" id="PTHR42915:SF1">
    <property type="entry name" value="PEPTIDOGLYCAN BETA-N-ACETYLMURAMIDASE NAMZ"/>
    <property type="match status" value="1"/>
</dbReference>
<gene>
    <name evidence="3" type="ORF">H9649_09265</name>
</gene>
<dbReference type="InterPro" id="IPR048502">
    <property type="entry name" value="NamZ_N"/>
</dbReference>
<comment type="caution">
    <text evidence="3">The sequence shown here is derived from an EMBL/GenBank/DDBJ whole genome shotgun (WGS) entry which is preliminary data.</text>
</comment>
<protein>
    <submittedName>
        <fullName evidence="3">DUF1343 domain-containing protein</fullName>
    </submittedName>
</protein>
<dbReference type="Pfam" id="PF07075">
    <property type="entry name" value="NamZ_N"/>
    <property type="match status" value="1"/>
</dbReference>
<evidence type="ECO:0000259" key="2">
    <source>
        <dbReference type="Pfam" id="PF20732"/>
    </source>
</evidence>
<dbReference type="EMBL" id="JACSQN010000007">
    <property type="protein sequence ID" value="MBD7984770.1"/>
    <property type="molecule type" value="Genomic_DNA"/>
</dbReference>
<dbReference type="Gene3D" id="3.40.50.12170">
    <property type="entry name" value="Uncharacterised protein PF07075, DUF1343"/>
    <property type="match status" value="1"/>
</dbReference>
<accession>A0ABR8U9R0</accession>
<dbReference type="Gene3D" id="3.90.1150.140">
    <property type="match status" value="1"/>
</dbReference>
<keyword evidence="4" id="KW-1185">Reference proteome</keyword>
<dbReference type="PANTHER" id="PTHR42915">
    <property type="entry name" value="HYPOTHETICAL 460 KDA PROTEIN IN FEUA-SIGW INTERGENIC REGION [PRECURSOR]"/>
    <property type="match status" value="1"/>
</dbReference>
<dbReference type="RefSeq" id="WP_191694467.1">
    <property type="nucleotide sequence ID" value="NZ_JACSQN010000007.1"/>
</dbReference>
<feature type="domain" description="Peptidoglycan beta-N-acetylmuramidase NamZ N-terminal" evidence="1">
    <location>
        <begin position="27"/>
        <end position="228"/>
    </location>
</feature>
<feature type="domain" description="Peptidoglycan beta-N-acetylmuramidase NamZ C-terminal" evidence="2">
    <location>
        <begin position="232"/>
        <end position="388"/>
    </location>
</feature>
<reference evidence="3 4" key="1">
    <citation type="submission" date="2020-08" db="EMBL/GenBank/DDBJ databases">
        <title>A Genomic Blueprint of the Chicken Gut Microbiome.</title>
        <authorList>
            <person name="Gilroy R."/>
            <person name="Ravi A."/>
            <person name="Getino M."/>
            <person name="Pursley I."/>
            <person name="Horton D.L."/>
            <person name="Alikhan N.-F."/>
            <person name="Baker D."/>
            <person name="Gharbi K."/>
            <person name="Hall N."/>
            <person name="Watson M."/>
            <person name="Adriaenssens E.M."/>
            <person name="Foster-Nyarko E."/>
            <person name="Jarju S."/>
            <person name="Secka A."/>
            <person name="Antonio M."/>
            <person name="Oren A."/>
            <person name="Chaudhuri R."/>
            <person name="La Ragione R.M."/>
            <person name="Hildebrand F."/>
            <person name="Pallen M.J."/>
        </authorList>
    </citation>
    <scope>NUCLEOTIDE SEQUENCE [LARGE SCALE GENOMIC DNA]</scope>
    <source>
        <strain evidence="3 4">Sa2YVA2</strain>
    </source>
</reference>
<evidence type="ECO:0000259" key="1">
    <source>
        <dbReference type="Pfam" id="PF07075"/>
    </source>
</evidence>
<evidence type="ECO:0000313" key="3">
    <source>
        <dbReference type="EMBL" id="MBD7984770.1"/>
    </source>
</evidence>
<dbReference type="Pfam" id="PF20732">
    <property type="entry name" value="NamZ_C"/>
    <property type="match status" value="1"/>
</dbReference>
<sequence length="389" mass="44560">MNNHKRVKLGVDRFFEQDMKGLKNSKIGLLTNQTGANSNFLSTIKLFNDHPEVRLTALYAPEHGLLANGKEGERFSHSVHRSTKLPIYSLYGETKKPSDQMMEDVDVIVFDIQDIGARYYTYIYSMAHMMQACARTGKKMIVLDRPNPIGGTVVEGNLIDKDYTSFVGLYPIPNRHGMTVGELALFFNEQFNIHCDLEIVEMEGWKRSYFHGDTELPWIPPSPNTTTQDMMLLYPGTCLIEGTNLSEGRGTTQPFEIIGAPFIDGEMLQDKVNALGLENVYARSIAFTPTYQKYKDEYCEGIQLHLTNRASFQPVKTVISILMLINELYPKQFCFLKYGNLKHPMFDLLAGNDLLRKGILEGNIEKYELQSEVDTKRFKQQRQKYLLYR</sequence>
<organism evidence="3 4">
    <name type="scientific">Sporosarcina quadrami</name>
    <dbReference type="NCBI Taxonomy" id="2762234"/>
    <lineage>
        <taxon>Bacteria</taxon>
        <taxon>Bacillati</taxon>
        <taxon>Bacillota</taxon>
        <taxon>Bacilli</taxon>
        <taxon>Bacillales</taxon>
        <taxon>Caryophanaceae</taxon>
        <taxon>Sporosarcina</taxon>
    </lineage>
</organism>
<name>A0ABR8U9R0_9BACL</name>
<dbReference type="InterPro" id="IPR048503">
    <property type="entry name" value="NamZ_C"/>
</dbReference>
<dbReference type="PIRSF" id="PIRSF016719">
    <property type="entry name" value="UCP016719"/>
    <property type="match status" value="1"/>
</dbReference>
<dbReference type="Proteomes" id="UP000626786">
    <property type="component" value="Unassembled WGS sequence"/>
</dbReference>
<dbReference type="InterPro" id="IPR008302">
    <property type="entry name" value="NamZ"/>
</dbReference>